<dbReference type="GO" id="GO:0046677">
    <property type="term" value="P:response to antibiotic"/>
    <property type="evidence" value="ECO:0007669"/>
    <property type="project" value="UniProtKB-KW"/>
</dbReference>
<dbReference type="RefSeq" id="WP_131334724.1">
    <property type="nucleotide sequence ID" value="NZ_SJJZ01000001.1"/>
</dbReference>
<sequence>MRATNVVTEPELVDGLRQLGLGRASEVIVHSSLSSFGYVDGGAEAVCSALTEVCGTVLMPAGTWDLTGIPAPPGLVRPDNDYWNAEDWPDFDTRLSQATSFRAELPIDRWLGTIPETFRLTCSPFRTEHPLFSYQAVGPAAERLLEAQRPDWPLGPIEAIDGDVLLLGVTHTSNTTIHLAEQHLGRSRFYRYAKSADGLWVELPNIPGASHRFDTIEPVLRSATKEIQIGNARVRRIPKQAVLAATRQLVEADPAALLCTDDPTCRCAAALQQRLAALAE</sequence>
<evidence type="ECO:0000256" key="1">
    <source>
        <dbReference type="ARBA" id="ARBA00006383"/>
    </source>
</evidence>
<evidence type="ECO:0000313" key="5">
    <source>
        <dbReference type="EMBL" id="TCC10308.1"/>
    </source>
</evidence>
<evidence type="ECO:0000256" key="4">
    <source>
        <dbReference type="RuleBase" id="RU365031"/>
    </source>
</evidence>
<dbReference type="EC" id="2.3.1.-" evidence="4"/>
<gene>
    <name evidence="5" type="ORF">E0H45_03000</name>
</gene>
<keyword evidence="3 4" id="KW-0012">Acyltransferase</keyword>
<reference evidence="5 6" key="1">
    <citation type="submission" date="2019-02" db="EMBL/GenBank/DDBJ databases">
        <title>Kribbella capetownensis sp. nov. and Kribbella speibonae sp. nov., isolated from soil.</title>
        <authorList>
            <person name="Curtis S.M."/>
            <person name="Norton I."/>
            <person name="Everest G.J."/>
            <person name="Meyers P.R."/>
        </authorList>
    </citation>
    <scope>NUCLEOTIDE SEQUENCE [LARGE SCALE GENOMIC DNA]</scope>
    <source>
        <strain evidence="5 6">KCTC 29219</strain>
    </source>
</reference>
<evidence type="ECO:0000313" key="6">
    <source>
        <dbReference type="Proteomes" id="UP000292346"/>
    </source>
</evidence>
<evidence type="ECO:0000256" key="2">
    <source>
        <dbReference type="ARBA" id="ARBA00022679"/>
    </source>
</evidence>
<comment type="similarity">
    <text evidence="1 4">Belongs to the antibiotic N-acetyltransferase family.</text>
</comment>
<comment type="catalytic activity">
    <reaction evidence="4">
        <text>a 2-deoxystreptamine antibiotic + acetyl-CoA = an N(3)-acetyl-2-deoxystreptamine antibiotic + CoA + H(+)</text>
        <dbReference type="Rhea" id="RHEA:12665"/>
        <dbReference type="ChEBI" id="CHEBI:15378"/>
        <dbReference type="ChEBI" id="CHEBI:57287"/>
        <dbReference type="ChEBI" id="CHEBI:57288"/>
        <dbReference type="ChEBI" id="CHEBI:57921"/>
        <dbReference type="ChEBI" id="CHEBI:77452"/>
        <dbReference type="EC" id="2.3.1.81"/>
    </reaction>
</comment>
<dbReference type="Proteomes" id="UP000292346">
    <property type="component" value="Unassembled WGS sequence"/>
</dbReference>
<protein>
    <recommendedName>
        <fullName evidence="4">Aminoglycoside N(3)-acetyltransferase</fullName>
        <ecNumber evidence="4">2.3.1.-</ecNumber>
    </recommendedName>
</protein>
<accession>A0A4R0HJF7</accession>
<dbReference type="EMBL" id="SJJZ01000001">
    <property type="protein sequence ID" value="TCC10308.1"/>
    <property type="molecule type" value="Genomic_DNA"/>
</dbReference>
<proteinExistence type="inferred from homology"/>
<dbReference type="GO" id="GO:0046353">
    <property type="term" value="F:aminoglycoside 3-N-acetyltransferase activity"/>
    <property type="evidence" value="ECO:0007669"/>
    <property type="project" value="UniProtKB-EC"/>
</dbReference>
<name>A0A4R0HJF7_9ACTN</name>
<evidence type="ECO:0000256" key="3">
    <source>
        <dbReference type="ARBA" id="ARBA00023315"/>
    </source>
</evidence>
<keyword evidence="2 4" id="KW-0808">Transferase</keyword>
<dbReference type="AlphaFoldDB" id="A0A4R0HJF7"/>
<dbReference type="PANTHER" id="PTHR11104:SF0">
    <property type="entry name" value="SPBETA PROPHAGE-DERIVED AMINOGLYCOSIDE N(3')-ACETYLTRANSFERASE-LIKE PROTEIN YOKD"/>
    <property type="match status" value="1"/>
</dbReference>
<keyword evidence="4" id="KW-0046">Antibiotic resistance</keyword>
<dbReference type="InterPro" id="IPR028345">
    <property type="entry name" value="Antibiotic_NAT-like"/>
</dbReference>
<dbReference type="PANTHER" id="PTHR11104">
    <property type="entry name" value="AMINOGLYCOSIDE N3-ACETYLTRANSFERASE"/>
    <property type="match status" value="1"/>
</dbReference>
<dbReference type="InterPro" id="IPR003679">
    <property type="entry name" value="Amioglycoside_AcTrfase"/>
</dbReference>
<dbReference type="Pfam" id="PF02522">
    <property type="entry name" value="Antibiotic_NAT"/>
    <property type="match status" value="1"/>
</dbReference>
<dbReference type="OrthoDB" id="7330654at2"/>
<organism evidence="5 6">
    <name type="scientific">Kribbella soli</name>
    <dbReference type="NCBI Taxonomy" id="1124743"/>
    <lineage>
        <taxon>Bacteria</taxon>
        <taxon>Bacillati</taxon>
        <taxon>Actinomycetota</taxon>
        <taxon>Actinomycetes</taxon>
        <taxon>Propionibacteriales</taxon>
        <taxon>Kribbellaceae</taxon>
        <taxon>Kribbella</taxon>
    </lineage>
</organism>
<dbReference type="SUPFAM" id="SSF110710">
    <property type="entry name" value="TTHA0583/YokD-like"/>
    <property type="match status" value="1"/>
</dbReference>
<keyword evidence="6" id="KW-1185">Reference proteome</keyword>
<comment type="caution">
    <text evidence="5">The sequence shown here is derived from an EMBL/GenBank/DDBJ whole genome shotgun (WGS) entry which is preliminary data.</text>
</comment>